<dbReference type="GO" id="GO:0005829">
    <property type="term" value="C:cytosol"/>
    <property type="evidence" value="ECO:0007669"/>
    <property type="project" value="TreeGrafter"/>
</dbReference>
<comment type="function">
    <text evidence="1">Binds directly to 16S ribosomal RNA.</text>
</comment>
<evidence type="ECO:0008006" key="9">
    <source>
        <dbReference type="Google" id="ProtNLM"/>
    </source>
</evidence>
<evidence type="ECO:0000313" key="8">
    <source>
        <dbReference type="EMBL" id="SVC28091.1"/>
    </source>
</evidence>
<dbReference type="PANTHER" id="PTHR33398:SF1">
    <property type="entry name" value="SMALL RIBOSOMAL SUBUNIT PROTEIN BS20C"/>
    <property type="match status" value="1"/>
</dbReference>
<dbReference type="PANTHER" id="PTHR33398">
    <property type="entry name" value="30S RIBOSOMAL PROTEIN S20"/>
    <property type="match status" value="1"/>
</dbReference>
<dbReference type="InterPro" id="IPR002583">
    <property type="entry name" value="Ribosomal_bS20"/>
</dbReference>
<dbReference type="InterPro" id="IPR036510">
    <property type="entry name" value="Ribosomal_bS20_sf"/>
</dbReference>
<keyword evidence="3" id="KW-0699">rRNA-binding</keyword>
<dbReference type="GO" id="GO:0070181">
    <property type="term" value="F:small ribosomal subunit rRNA binding"/>
    <property type="evidence" value="ECO:0007669"/>
    <property type="project" value="TreeGrafter"/>
</dbReference>
<keyword evidence="4" id="KW-0694">RNA-binding</keyword>
<evidence type="ECO:0000256" key="3">
    <source>
        <dbReference type="ARBA" id="ARBA00022730"/>
    </source>
</evidence>
<dbReference type="GO" id="GO:0006412">
    <property type="term" value="P:translation"/>
    <property type="evidence" value="ECO:0007669"/>
    <property type="project" value="InterPro"/>
</dbReference>
<dbReference type="SUPFAM" id="SSF46992">
    <property type="entry name" value="Ribosomal protein S20"/>
    <property type="match status" value="1"/>
</dbReference>
<dbReference type="GO" id="GO:0015935">
    <property type="term" value="C:small ribosomal subunit"/>
    <property type="evidence" value="ECO:0007669"/>
    <property type="project" value="TreeGrafter"/>
</dbReference>
<evidence type="ECO:0000256" key="2">
    <source>
        <dbReference type="ARBA" id="ARBA00007634"/>
    </source>
</evidence>
<dbReference type="Gene3D" id="1.20.58.110">
    <property type="entry name" value="Ribosomal protein S20"/>
    <property type="match status" value="1"/>
</dbReference>
<evidence type="ECO:0000256" key="1">
    <source>
        <dbReference type="ARBA" id="ARBA00003134"/>
    </source>
</evidence>
<feature type="region of interest" description="Disordered" evidence="7">
    <location>
        <begin position="1"/>
        <end position="28"/>
    </location>
</feature>
<dbReference type="HAMAP" id="MF_00500">
    <property type="entry name" value="Ribosomal_bS20"/>
    <property type="match status" value="1"/>
</dbReference>
<accession>A0A382KZL3</accession>
<protein>
    <recommendedName>
        <fullName evidence="9">30S ribosomal protein S20</fullName>
    </recommendedName>
</protein>
<dbReference type="GO" id="GO:0003735">
    <property type="term" value="F:structural constituent of ribosome"/>
    <property type="evidence" value="ECO:0007669"/>
    <property type="project" value="InterPro"/>
</dbReference>
<proteinExistence type="inferred from homology"/>
<dbReference type="NCBIfam" id="TIGR00029">
    <property type="entry name" value="S20"/>
    <property type="match status" value="1"/>
</dbReference>
<keyword evidence="6" id="KW-0687">Ribonucleoprotein</keyword>
<sequence>NIMANNSSARKRVRQNERRRQNNIAQKNRMRTAVKNVIRATNTGNVQEATNLYKTAQPLIDSLARKGLIHKNKAANQKKKLSRRIKEMS</sequence>
<feature type="non-terminal residue" evidence="8">
    <location>
        <position position="1"/>
    </location>
</feature>
<dbReference type="AlphaFoldDB" id="A0A382KZL3"/>
<evidence type="ECO:0000256" key="7">
    <source>
        <dbReference type="SAM" id="MobiDB-lite"/>
    </source>
</evidence>
<gene>
    <name evidence="8" type="ORF">METZ01_LOCUS280945</name>
</gene>
<evidence type="ECO:0000256" key="5">
    <source>
        <dbReference type="ARBA" id="ARBA00022980"/>
    </source>
</evidence>
<evidence type="ECO:0000256" key="6">
    <source>
        <dbReference type="ARBA" id="ARBA00023274"/>
    </source>
</evidence>
<comment type="similarity">
    <text evidence="2">Belongs to the bacterial ribosomal protein bS20 family.</text>
</comment>
<dbReference type="Pfam" id="PF01649">
    <property type="entry name" value="Ribosomal_S20p"/>
    <property type="match status" value="1"/>
</dbReference>
<dbReference type="FunFam" id="1.20.58.110:FF:000001">
    <property type="entry name" value="30S ribosomal protein S20"/>
    <property type="match status" value="1"/>
</dbReference>
<evidence type="ECO:0000256" key="4">
    <source>
        <dbReference type="ARBA" id="ARBA00022884"/>
    </source>
</evidence>
<name>A0A382KZL3_9ZZZZ</name>
<keyword evidence="5" id="KW-0689">Ribosomal protein</keyword>
<organism evidence="8">
    <name type="scientific">marine metagenome</name>
    <dbReference type="NCBI Taxonomy" id="408172"/>
    <lineage>
        <taxon>unclassified sequences</taxon>
        <taxon>metagenomes</taxon>
        <taxon>ecological metagenomes</taxon>
    </lineage>
</organism>
<reference evidence="8" key="1">
    <citation type="submission" date="2018-05" db="EMBL/GenBank/DDBJ databases">
        <authorList>
            <person name="Lanie J.A."/>
            <person name="Ng W.-L."/>
            <person name="Kazmierczak K.M."/>
            <person name="Andrzejewski T.M."/>
            <person name="Davidsen T.M."/>
            <person name="Wayne K.J."/>
            <person name="Tettelin H."/>
            <person name="Glass J.I."/>
            <person name="Rusch D."/>
            <person name="Podicherti R."/>
            <person name="Tsui H.-C.T."/>
            <person name="Winkler M.E."/>
        </authorList>
    </citation>
    <scope>NUCLEOTIDE SEQUENCE</scope>
</reference>
<dbReference type="EMBL" id="UINC01082903">
    <property type="protein sequence ID" value="SVC28091.1"/>
    <property type="molecule type" value="Genomic_DNA"/>
</dbReference>